<gene>
    <name evidence="1" type="ORF">GWI72_08145</name>
</gene>
<dbReference type="Gene3D" id="3.10.129.10">
    <property type="entry name" value="Hotdog Thioesterase"/>
    <property type="match status" value="1"/>
</dbReference>
<name>A0A7X5F1V1_9HYPH</name>
<dbReference type="AlphaFoldDB" id="A0A7X5F1V1"/>
<sequence length="139" mass="15948">MSYERRFDITFGLCDAAGIVFYPRYFEMTNLMVEQFFAEVLDYPYSRIHLEEGNAVPTVHIEADFRAPSRLGETVTWTLDLTRIGTSSADFALQLTKDGDTRLAVRLTLVWVGRDGRPEAWPARLRERMAAHCLKGQDQ</sequence>
<reference evidence="2" key="1">
    <citation type="submission" date="2020-01" db="EMBL/GenBank/DDBJ databases">
        <authorList>
            <person name="Fang Y."/>
            <person name="Sun R."/>
            <person name="Nie L."/>
            <person name="He J."/>
            <person name="Hao L."/>
            <person name="Wang L."/>
            <person name="Su S."/>
            <person name="Lv E."/>
            <person name="Zhang Z."/>
            <person name="Xie R."/>
            <person name="Liu H."/>
        </authorList>
    </citation>
    <scope>NUCLEOTIDE SEQUENCE [LARGE SCALE GENOMIC DNA]</scope>
    <source>
        <strain evidence="2">XCT-53</strain>
    </source>
</reference>
<dbReference type="SUPFAM" id="SSF54637">
    <property type="entry name" value="Thioesterase/thiol ester dehydrase-isomerase"/>
    <property type="match status" value="1"/>
</dbReference>
<accession>A0A7X5F1V1</accession>
<proteinExistence type="predicted"/>
<protein>
    <submittedName>
        <fullName evidence="1">Acyl-CoA thioesterase</fullName>
    </submittedName>
</protein>
<evidence type="ECO:0000313" key="1">
    <source>
        <dbReference type="EMBL" id="NBN78233.1"/>
    </source>
</evidence>
<comment type="caution">
    <text evidence="1">The sequence shown here is derived from an EMBL/GenBank/DDBJ whole genome shotgun (WGS) entry which is preliminary data.</text>
</comment>
<organism evidence="1 2">
    <name type="scientific">Pannonibacter tanglangensis</name>
    <dbReference type="NCBI Taxonomy" id="2750084"/>
    <lineage>
        <taxon>Bacteria</taxon>
        <taxon>Pseudomonadati</taxon>
        <taxon>Pseudomonadota</taxon>
        <taxon>Alphaproteobacteria</taxon>
        <taxon>Hyphomicrobiales</taxon>
        <taxon>Stappiaceae</taxon>
        <taxon>Pannonibacter</taxon>
    </lineage>
</organism>
<dbReference type="CDD" id="cd00586">
    <property type="entry name" value="4HBT"/>
    <property type="match status" value="1"/>
</dbReference>
<keyword evidence="2" id="KW-1185">Reference proteome</keyword>
<dbReference type="InterPro" id="IPR029069">
    <property type="entry name" value="HotDog_dom_sf"/>
</dbReference>
<dbReference type="EMBL" id="JAABLQ010000001">
    <property type="protein sequence ID" value="NBN78233.1"/>
    <property type="molecule type" value="Genomic_DNA"/>
</dbReference>
<dbReference type="Pfam" id="PF13279">
    <property type="entry name" value="4HBT_2"/>
    <property type="match status" value="1"/>
</dbReference>
<dbReference type="RefSeq" id="WP_161673638.1">
    <property type="nucleotide sequence ID" value="NZ_JAABLP010000001.1"/>
</dbReference>
<dbReference type="Proteomes" id="UP000586722">
    <property type="component" value="Unassembled WGS sequence"/>
</dbReference>
<evidence type="ECO:0000313" key="2">
    <source>
        <dbReference type="Proteomes" id="UP000586722"/>
    </source>
</evidence>